<keyword evidence="2" id="KW-1185">Reference proteome</keyword>
<dbReference type="EMBL" id="CM042024">
    <property type="protein sequence ID" value="KAI3811453.1"/>
    <property type="molecule type" value="Genomic_DNA"/>
</dbReference>
<name>A0ACB9IUW3_9ASTR</name>
<organism evidence="1 2">
    <name type="scientific">Smallanthus sonchifolius</name>
    <dbReference type="NCBI Taxonomy" id="185202"/>
    <lineage>
        <taxon>Eukaryota</taxon>
        <taxon>Viridiplantae</taxon>
        <taxon>Streptophyta</taxon>
        <taxon>Embryophyta</taxon>
        <taxon>Tracheophyta</taxon>
        <taxon>Spermatophyta</taxon>
        <taxon>Magnoliopsida</taxon>
        <taxon>eudicotyledons</taxon>
        <taxon>Gunneridae</taxon>
        <taxon>Pentapetalae</taxon>
        <taxon>asterids</taxon>
        <taxon>campanulids</taxon>
        <taxon>Asterales</taxon>
        <taxon>Asteraceae</taxon>
        <taxon>Asteroideae</taxon>
        <taxon>Heliantheae alliance</taxon>
        <taxon>Millerieae</taxon>
        <taxon>Smallanthus</taxon>
    </lineage>
</organism>
<sequence>MVGPLGKNENRDNGFIMQFELGRYRDNVLKKCLVDRNKIYSCHLTVSLSFRDQTFTELNIEKLQLVEAHKKKIQQEYVRKQRQIEVKKNI</sequence>
<proteinExistence type="predicted"/>
<evidence type="ECO:0000313" key="1">
    <source>
        <dbReference type="EMBL" id="KAI3811453.1"/>
    </source>
</evidence>
<accession>A0ACB9IUW3</accession>
<protein>
    <submittedName>
        <fullName evidence="1">Uncharacterized protein</fullName>
    </submittedName>
</protein>
<evidence type="ECO:0000313" key="2">
    <source>
        <dbReference type="Proteomes" id="UP001056120"/>
    </source>
</evidence>
<reference evidence="1 2" key="2">
    <citation type="journal article" date="2022" name="Mol. Ecol. Resour.">
        <title>The genomes of chicory, endive, great burdock and yacon provide insights into Asteraceae paleo-polyploidization history and plant inulin production.</title>
        <authorList>
            <person name="Fan W."/>
            <person name="Wang S."/>
            <person name="Wang H."/>
            <person name="Wang A."/>
            <person name="Jiang F."/>
            <person name="Liu H."/>
            <person name="Zhao H."/>
            <person name="Xu D."/>
            <person name="Zhang Y."/>
        </authorList>
    </citation>
    <scope>NUCLEOTIDE SEQUENCE [LARGE SCALE GENOMIC DNA]</scope>
    <source>
        <strain evidence="2">cv. Yunnan</strain>
        <tissue evidence="1">Leaves</tissue>
    </source>
</reference>
<gene>
    <name evidence="1" type="ORF">L1987_21177</name>
</gene>
<reference evidence="2" key="1">
    <citation type="journal article" date="2022" name="Mol. Ecol. Resour.">
        <title>The genomes of chicory, endive, great burdock and yacon provide insights into Asteraceae palaeo-polyploidization history and plant inulin production.</title>
        <authorList>
            <person name="Fan W."/>
            <person name="Wang S."/>
            <person name="Wang H."/>
            <person name="Wang A."/>
            <person name="Jiang F."/>
            <person name="Liu H."/>
            <person name="Zhao H."/>
            <person name="Xu D."/>
            <person name="Zhang Y."/>
        </authorList>
    </citation>
    <scope>NUCLEOTIDE SEQUENCE [LARGE SCALE GENOMIC DNA]</scope>
    <source>
        <strain evidence="2">cv. Yunnan</strain>
    </source>
</reference>
<comment type="caution">
    <text evidence="1">The sequence shown here is derived from an EMBL/GenBank/DDBJ whole genome shotgun (WGS) entry which is preliminary data.</text>
</comment>
<dbReference type="Proteomes" id="UP001056120">
    <property type="component" value="Linkage Group LG07"/>
</dbReference>